<comment type="caution">
    <text evidence="1">The sequence shown here is derived from an EMBL/GenBank/DDBJ whole genome shotgun (WGS) entry which is preliminary data.</text>
</comment>
<gene>
    <name evidence="1" type="ORF">FYJ24_05000</name>
</gene>
<name>A0A6N7W6L5_9ACTO</name>
<evidence type="ECO:0000313" key="2">
    <source>
        <dbReference type="Proteomes" id="UP000470875"/>
    </source>
</evidence>
<keyword evidence="2" id="KW-1185">Reference proteome</keyword>
<evidence type="ECO:0000313" key="1">
    <source>
        <dbReference type="EMBL" id="MSS84133.1"/>
    </source>
</evidence>
<organism evidence="1 2">
    <name type="scientific">Scrofimicrobium canadense</name>
    <dbReference type="NCBI Taxonomy" id="2652290"/>
    <lineage>
        <taxon>Bacteria</taxon>
        <taxon>Bacillati</taxon>
        <taxon>Actinomycetota</taxon>
        <taxon>Actinomycetes</taxon>
        <taxon>Actinomycetales</taxon>
        <taxon>Actinomycetaceae</taxon>
        <taxon>Scrofimicrobium</taxon>
    </lineage>
</organism>
<dbReference type="Proteomes" id="UP000470875">
    <property type="component" value="Unassembled WGS sequence"/>
</dbReference>
<dbReference type="AlphaFoldDB" id="A0A6N7W6L5"/>
<dbReference type="EMBL" id="VULO01000005">
    <property type="protein sequence ID" value="MSS84133.1"/>
    <property type="molecule type" value="Genomic_DNA"/>
</dbReference>
<sequence length="87" mass="9237">MADLFIDYEVLAETSTRLAFVADKFVSAGADAVAIADAAAGHEVLQTAILRSAADWQFKREKLVNKMGQAAASATDIAKSFEETDNG</sequence>
<protein>
    <submittedName>
        <fullName evidence="1">Uncharacterized protein</fullName>
    </submittedName>
</protein>
<accession>A0A6N7W6L5</accession>
<dbReference type="RefSeq" id="WP_154544211.1">
    <property type="nucleotide sequence ID" value="NZ_VULO01000005.1"/>
</dbReference>
<reference evidence="1 2" key="1">
    <citation type="submission" date="2019-08" db="EMBL/GenBank/DDBJ databases">
        <title>In-depth cultivation of the pig gut microbiome towards novel bacterial diversity and tailored functional studies.</title>
        <authorList>
            <person name="Wylensek D."/>
            <person name="Hitch T.C.A."/>
            <person name="Clavel T."/>
        </authorList>
    </citation>
    <scope>NUCLEOTIDE SEQUENCE [LARGE SCALE GENOMIC DNA]</scope>
    <source>
        <strain evidence="1 2">WB03_NA08</strain>
    </source>
</reference>
<proteinExistence type="predicted"/>